<dbReference type="Gene3D" id="1.20.1420.30">
    <property type="entry name" value="NCX, central ion-binding region"/>
    <property type="match status" value="1"/>
</dbReference>
<evidence type="ECO:0000256" key="5">
    <source>
        <dbReference type="SAM" id="Phobius"/>
    </source>
</evidence>
<dbReference type="InterPro" id="IPR004837">
    <property type="entry name" value="NaCa_Exmemb"/>
</dbReference>
<gene>
    <name evidence="7" type="ORF">DAY19_08660</name>
</gene>
<protein>
    <submittedName>
        <fullName evidence="7">Calcium/sodium antiporter</fullName>
    </submittedName>
</protein>
<feature type="transmembrane region" description="Helical" evidence="5">
    <location>
        <begin position="6"/>
        <end position="23"/>
    </location>
</feature>
<feature type="transmembrane region" description="Helical" evidence="5">
    <location>
        <begin position="68"/>
        <end position="92"/>
    </location>
</feature>
<dbReference type="Pfam" id="PF01699">
    <property type="entry name" value="Na_Ca_ex"/>
    <property type="match status" value="2"/>
</dbReference>
<comment type="subcellular location">
    <subcellularLocation>
        <location evidence="1">Membrane</location>
        <topology evidence="1">Multi-pass membrane protein</topology>
    </subcellularLocation>
</comment>
<keyword evidence="8" id="KW-1185">Reference proteome</keyword>
<feature type="transmembrane region" description="Helical" evidence="5">
    <location>
        <begin position="196"/>
        <end position="215"/>
    </location>
</feature>
<dbReference type="InterPro" id="IPR004481">
    <property type="entry name" value="K/Na/Ca-exchanger"/>
</dbReference>
<comment type="caution">
    <text evidence="7">The sequence shown here is derived from an EMBL/GenBank/DDBJ whole genome shotgun (WGS) entry which is preliminary data.</text>
</comment>
<accession>A0ABY0IGP4</accession>
<proteinExistence type="predicted"/>
<evidence type="ECO:0000313" key="8">
    <source>
        <dbReference type="Proteomes" id="UP000443582"/>
    </source>
</evidence>
<evidence type="ECO:0000259" key="6">
    <source>
        <dbReference type="Pfam" id="PF01699"/>
    </source>
</evidence>
<feature type="transmembrane region" description="Helical" evidence="5">
    <location>
        <begin position="267"/>
        <end position="284"/>
    </location>
</feature>
<evidence type="ECO:0000256" key="3">
    <source>
        <dbReference type="ARBA" id="ARBA00022989"/>
    </source>
</evidence>
<feature type="transmembrane region" description="Helical" evidence="5">
    <location>
        <begin position="291"/>
        <end position="311"/>
    </location>
</feature>
<evidence type="ECO:0000313" key="7">
    <source>
        <dbReference type="EMBL" id="RZF21750.1"/>
    </source>
</evidence>
<feature type="domain" description="Sodium/calcium exchanger membrane region" evidence="6">
    <location>
        <begin position="5"/>
        <end position="141"/>
    </location>
</feature>
<dbReference type="InterPro" id="IPR044880">
    <property type="entry name" value="NCX_ion-bd_dom_sf"/>
</dbReference>
<sequence length="312" mass="34092">MVLQVVLLVLAIVMLYYGAEFALESAEKIGLALGLSPLVIGLLIVGFGTSLPEFFVSQLASYRGDPGIALGNIVGSNIANLFLILGVSGLLGRLFLTSADIKRQLILHLILTAILGVVLLQEQIYWWGSALLLGFMAFYLFDTFREMKKERAHMADPEKPSHKEDEIKMKEILHLFAGFALLYGGGELLVKSGTGLALAFGISSYVISAIFVAFGTSFPELVTAIMTVKKGKNSDIITGNIIGSNIFNVAFVLGSLVFYKIKISENFIPEVCALVFAALFLIAISYMKRAFYRIAGSIFLACYIGMVLYWVR</sequence>
<feature type="transmembrane region" description="Helical" evidence="5">
    <location>
        <begin position="236"/>
        <end position="261"/>
    </location>
</feature>
<name>A0ABY0IGP4_9BACT</name>
<feature type="domain" description="Sodium/calcium exchanger membrane region" evidence="6">
    <location>
        <begin position="173"/>
        <end position="309"/>
    </location>
</feature>
<keyword evidence="4 5" id="KW-0472">Membrane</keyword>
<feature type="transmembrane region" description="Helical" evidence="5">
    <location>
        <begin position="172"/>
        <end position="190"/>
    </location>
</feature>
<feature type="transmembrane region" description="Helical" evidence="5">
    <location>
        <begin position="30"/>
        <end position="48"/>
    </location>
</feature>
<reference evidence="8" key="1">
    <citation type="journal article" date="2019" name="Int. J. Syst. Evol. Microbiol.">
        <title>Halobacteriovorax valvorus sp. nov., a novel prokaryotic predator isolated from coastal seawater of China.</title>
        <authorList>
            <person name="Chen M.-X."/>
        </authorList>
    </citation>
    <scope>NUCLEOTIDE SEQUENCE [LARGE SCALE GENOMIC DNA]</scope>
    <source>
        <strain evidence="8">BL9</strain>
    </source>
</reference>
<dbReference type="NCBIfam" id="TIGR00367">
    <property type="entry name" value="calcium/sodium antiporter"/>
    <property type="match status" value="1"/>
</dbReference>
<keyword evidence="2 5" id="KW-0812">Transmembrane</keyword>
<keyword evidence="3 5" id="KW-1133">Transmembrane helix</keyword>
<evidence type="ECO:0000256" key="1">
    <source>
        <dbReference type="ARBA" id="ARBA00004141"/>
    </source>
</evidence>
<feature type="transmembrane region" description="Helical" evidence="5">
    <location>
        <begin position="104"/>
        <end position="120"/>
    </location>
</feature>
<dbReference type="PANTHER" id="PTHR10846:SF8">
    <property type="entry name" value="INNER MEMBRANE PROTEIN YRBG"/>
    <property type="match status" value="1"/>
</dbReference>
<dbReference type="EMBL" id="QDKL01000002">
    <property type="protein sequence ID" value="RZF21750.1"/>
    <property type="molecule type" value="Genomic_DNA"/>
</dbReference>
<dbReference type="RefSeq" id="WP_115361450.1">
    <property type="nucleotide sequence ID" value="NZ_QDKL01000002.1"/>
</dbReference>
<evidence type="ECO:0000256" key="4">
    <source>
        <dbReference type="ARBA" id="ARBA00023136"/>
    </source>
</evidence>
<feature type="transmembrane region" description="Helical" evidence="5">
    <location>
        <begin position="126"/>
        <end position="144"/>
    </location>
</feature>
<dbReference type="PANTHER" id="PTHR10846">
    <property type="entry name" value="SODIUM/POTASSIUM/CALCIUM EXCHANGER"/>
    <property type="match status" value="1"/>
</dbReference>
<organism evidence="7 8">
    <name type="scientific">Halobacteriovorax vibrionivorans</name>
    <dbReference type="NCBI Taxonomy" id="2152716"/>
    <lineage>
        <taxon>Bacteria</taxon>
        <taxon>Pseudomonadati</taxon>
        <taxon>Bdellovibrionota</taxon>
        <taxon>Bacteriovoracia</taxon>
        <taxon>Bacteriovoracales</taxon>
        <taxon>Halobacteriovoraceae</taxon>
        <taxon>Halobacteriovorax</taxon>
    </lineage>
</organism>
<evidence type="ECO:0000256" key="2">
    <source>
        <dbReference type="ARBA" id="ARBA00022692"/>
    </source>
</evidence>
<dbReference type="Proteomes" id="UP000443582">
    <property type="component" value="Unassembled WGS sequence"/>
</dbReference>